<dbReference type="InterPro" id="IPR033490">
    <property type="entry name" value="LRP130"/>
</dbReference>
<sequence>MMRRALSLARVSRNLSHLPCTSRQFAISSRRSQHVAPALTRNDETLINRGDFVGVRPTTIKADRNTTPENVIALLQHQFTRNARINGEKFMMGILLPLEAAKEQPNAFSEAFKRSPDRFAPFAVSLCGSTMSDVSSTNKLVMLDRLWSAYENLGIPITVEILNERISVWLQNNHNFDPSEVLQEIEMKYKLEPNAKTFSMLLRQLAFSGKGCNAESWEYEMAKHGIVRDLDIHCSMILCAAGARDYTKTELLVEQSVEKYGDSARRSALGAAMVGSAAANDITRLRKLLRKAVIISKDNDKRRHVLEVDYPVVFDVIWLLAKNSAGADGKEYTALCEQILEHTIRTKGFFKYLVREADRHIAHEYYYTAVPILVDTLRVQDCLKNQKKDSFVMHMLPRMCNQMIRKGLPVECIKEVCNRVSASFGAEYRFYDNLLYAILTYREYTPFEKYEMLEAFIDVVDPDRDRIHLTLPLLTACTNTQDRLKMIYRISKILGYPDISLLDTRVMSRLFLYPMMDYYDDGRNAFEARLDTLARVFKSYGVSAEATWKLVFNWWKYRCSINEGNERDNNDMSNWLQYNYAEIFESTKKTTKTSEKPPDFATFASCVADGDYERVHSTLQKYGWPKDTDFNVITPQLLDLYLESADWGCTTRMLNLLSAACNRFSESEEHAYPVKNYHLLNIMRRRIVENSGIEVSTMIDYAYELRRMFPKAVAEYATFMDTIHASHRLFSGVLFNSLQQDRNVDLTVGSVDKIIDLLVTLIKLDMVTLHMNETLTSSIVATVLNSLGWNAAVDTWLKFQSTLYLSNGMISLLKYSIGRSQNRNHTQFVLHKSKSFLSQSRANAIYLAALVAVKREDEGEKFLAAGDHGIKPLDAVHVFRLLNAINYKSYDERFVVSFARLCLQYTDLMEDKMACEIFHNDWLKMCETKRLGQLPLELYDLFKSFGRPLDHEQMKRVWKLSKEHNNLTKKWLFGNDRLLNVTEESKKQYRENFESRFQALEEQLNNPKPTEEQESLSSPNSQGQLDRFIENVAKLQLMDEEDSGQKAI</sequence>
<evidence type="ECO:0000313" key="2">
    <source>
        <dbReference type="Proteomes" id="UP000095287"/>
    </source>
</evidence>
<protein>
    <submittedName>
        <fullName evidence="3">Leucine-rich PPR motif-containing protein, mitochondrial</fullName>
    </submittedName>
</protein>
<dbReference type="PANTHER" id="PTHR46669">
    <property type="entry name" value="LEUCINE-RICH PPR MOTIF-CONTAINING PROTEIN, MITOCHONDRIAL"/>
    <property type="match status" value="1"/>
</dbReference>
<dbReference type="GO" id="GO:0003730">
    <property type="term" value="F:mRNA 3'-UTR binding"/>
    <property type="evidence" value="ECO:0007669"/>
    <property type="project" value="TreeGrafter"/>
</dbReference>
<dbReference type="WBParaSite" id="L893_g15111.t1">
    <property type="protein sequence ID" value="L893_g15111.t1"/>
    <property type="gene ID" value="L893_g15111"/>
</dbReference>
<evidence type="ECO:0000256" key="1">
    <source>
        <dbReference type="SAM" id="MobiDB-lite"/>
    </source>
</evidence>
<organism evidence="2 3">
    <name type="scientific">Steinernema glaseri</name>
    <dbReference type="NCBI Taxonomy" id="37863"/>
    <lineage>
        <taxon>Eukaryota</taxon>
        <taxon>Metazoa</taxon>
        <taxon>Ecdysozoa</taxon>
        <taxon>Nematoda</taxon>
        <taxon>Chromadorea</taxon>
        <taxon>Rhabditida</taxon>
        <taxon>Tylenchina</taxon>
        <taxon>Panagrolaimomorpha</taxon>
        <taxon>Strongyloidoidea</taxon>
        <taxon>Steinernematidae</taxon>
        <taxon>Steinernema</taxon>
    </lineage>
</organism>
<name>A0A1I7YD84_9BILA</name>
<accession>A0A1I7YD84</accession>
<feature type="region of interest" description="Disordered" evidence="1">
    <location>
        <begin position="1004"/>
        <end position="1024"/>
    </location>
</feature>
<dbReference type="InterPro" id="IPR011990">
    <property type="entry name" value="TPR-like_helical_dom_sf"/>
</dbReference>
<proteinExistence type="predicted"/>
<dbReference type="Gene3D" id="1.25.40.10">
    <property type="entry name" value="Tetratricopeptide repeat domain"/>
    <property type="match status" value="1"/>
</dbReference>
<dbReference type="Proteomes" id="UP000095287">
    <property type="component" value="Unplaced"/>
</dbReference>
<keyword evidence="2" id="KW-1185">Reference proteome</keyword>
<dbReference type="GO" id="GO:0005634">
    <property type="term" value="C:nucleus"/>
    <property type="evidence" value="ECO:0007669"/>
    <property type="project" value="TreeGrafter"/>
</dbReference>
<dbReference type="PANTHER" id="PTHR46669:SF1">
    <property type="entry name" value="LEUCINE-RICH PPR MOTIF-CONTAINING PROTEIN, MITOCHONDRIAL"/>
    <property type="match status" value="1"/>
</dbReference>
<reference evidence="3" key="1">
    <citation type="submission" date="2016-11" db="UniProtKB">
        <authorList>
            <consortium name="WormBaseParasite"/>
        </authorList>
    </citation>
    <scope>IDENTIFICATION</scope>
</reference>
<dbReference type="GO" id="GO:0005739">
    <property type="term" value="C:mitochondrion"/>
    <property type="evidence" value="ECO:0007669"/>
    <property type="project" value="TreeGrafter"/>
</dbReference>
<dbReference type="AlphaFoldDB" id="A0A1I7YD84"/>
<feature type="compositionally biased region" description="Polar residues" evidence="1">
    <location>
        <begin position="1015"/>
        <end position="1024"/>
    </location>
</feature>
<dbReference type="GO" id="GO:0070129">
    <property type="term" value="P:regulation of mitochondrial translation"/>
    <property type="evidence" value="ECO:0007669"/>
    <property type="project" value="TreeGrafter"/>
</dbReference>
<evidence type="ECO:0000313" key="3">
    <source>
        <dbReference type="WBParaSite" id="L893_g15111.t1"/>
    </source>
</evidence>